<proteinExistence type="predicted"/>
<dbReference type="PROSITE" id="PS51257">
    <property type="entry name" value="PROKAR_LIPOPROTEIN"/>
    <property type="match status" value="1"/>
</dbReference>
<dbReference type="EMBL" id="BOPG01000048">
    <property type="protein sequence ID" value="GIJ59803.1"/>
    <property type="molecule type" value="Genomic_DNA"/>
</dbReference>
<dbReference type="Proteomes" id="UP000612585">
    <property type="component" value="Unassembled WGS sequence"/>
</dbReference>
<evidence type="ECO:0008006" key="4">
    <source>
        <dbReference type="Google" id="ProtNLM"/>
    </source>
</evidence>
<comment type="caution">
    <text evidence="2">The sequence shown here is derived from an EMBL/GenBank/DDBJ whole genome shotgun (WGS) entry which is preliminary data.</text>
</comment>
<evidence type="ECO:0000313" key="3">
    <source>
        <dbReference type="Proteomes" id="UP000612585"/>
    </source>
</evidence>
<name>A0A8J4E3B6_9ACTN</name>
<evidence type="ECO:0000313" key="2">
    <source>
        <dbReference type="EMBL" id="GIJ59803.1"/>
    </source>
</evidence>
<feature type="region of interest" description="Disordered" evidence="1">
    <location>
        <begin position="29"/>
        <end position="63"/>
    </location>
</feature>
<evidence type="ECO:0000256" key="1">
    <source>
        <dbReference type="SAM" id="MobiDB-lite"/>
    </source>
</evidence>
<reference evidence="2" key="1">
    <citation type="submission" date="2021-01" db="EMBL/GenBank/DDBJ databases">
        <title>Whole genome shotgun sequence of Virgisporangium aurantiacum NBRC 16421.</title>
        <authorList>
            <person name="Komaki H."/>
            <person name="Tamura T."/>
        </authorList>
    </citation>
    <scope>NUCLEOTIDE SEQUENCE</scope>
    <source>
        <strain evidence="2">NBRC 16421</strain>
    </source>
</reference>
<keyword evidence="3" id="KW-1185">Reference proteome</keyword>
<accession>A0A8J4E3B6</accession>
<gene>
    <name evidence="2" type="ORF">Vau01_073190</name>
</gene>
<dbReference type="AlphaFoldDB" id="A0A8J4E3B6"/>
<organism evidence="2 3">
    <name type="scientific">Virgisporangium aurantiacum</name>
    <dbReference type="NCBI Taxonomy" id="175570"/>
    <lineage>
        <taxon>Bacteria</taxon>
        <taxon>Bacillati</taxon>
        <taxon>Actinomycetota</taxon>
        <taxon>Actinomycetes</taxon>
        <taxon>Micromonosporales</taxon>
        <taxon>Micromonosporaceae</taxon>
        <taxon>Virgisporangium</taxon>
    </lineage>
</organism>
<sequence>MRPGTTGFLASMIVVIGVVAGGCALDPVQPTRDPSARPPSPSGAEPSVPTTRLPPPTVRPSSSGFSEYVATSCNGRPSASQVIAVVRPKLNLAASVQITVTTQPTCAGTWQYTVLSVPNHELVHVVTNGAPDALKVVAAGSNPCIPAVRVSAPSGLRAVLGCDTVTATTTATTTP</sequence>
<protein>
    <recommendedName>
        <fullName evidence="4">Lipoprotein</fullName>
    </recommendedName>
</protein>
<dbReference type="RefSeq" id="WP_204002903.1">
    <property type="nucleotide sequence ID" value="NZ_BOPG01000048.1"/>
</dbReference>